<name>A0A143PLN6_LUTPR</name>
<reference evidence="3 4" key="1">
    <citation type="journal article" date="2016" name="Genome Announc.">
        <title>First Complete Genome Sequence of a Subdivision 6 Acidobacterium Strain.</title>
        <authorList>
            <person name="Huang S."/>
            <person name="Vieira S."/>
            <person name="Bunk B."/>
            <person name="Riedel T."/>
            <person name="Sproer C."/>
            <person name="Overmann J."/>
        </authorList>
    </citation>
    <scope>NUCLEOTIDE SEQUENCE [LARGE SCALE GENOMIC DNA]</scope>
    <source>
        <strain evidence="4">DSM 100886 HEG_-6_39</strain>
    </source>
</reference>
<dbReference type="InterPro" id="IPR007712">
    <property type="entry name" value="RelE/ParE_toxin"/>
</dbReference>
<dbReference type="Gene3D" id="3.30.2310.20">
    <property type="entry name" value="RelE-like"/>
    <property type="match status" value="1"/>
</dbReference>
<dbReference type="KEGG" id="abac:LuPra_02551"/>
<keyword evidence="2" id="KW-1277">Toxin-antitoxin system</keyword>
<organism evidence="3 4">
    <name type="scientific">Luteitalea pratensis</name>
    <dbReference type="NCBI Taxonomy" id="1855912"/>
    <lineage>
        <taxon>Bacteria</taxon>
        <taxon>Pseudomonadati</taxon>
        <taxon>Acidobacteriota</taxon>
        <taxon>Vicinamibacteria</taxon>
        <taxon>Vicinamibacterales</taxon>
        <taxon>Vicinamibacteraceae</taxon>
        <taxon>Luteitalea</taxon>
    </lineage>
</organism>
<evidence type="ECO:0000313" key="3">
    <source>
        <dbReference type="EMBL" id="AMY09336.1"/>
    </source>
</evidence>
<proteinExistence type="inferred from homology"/>
<reference evidence="4" key="2">
    <citation type="submission" date="2016-04" db="EMBL/GenBank/DDBJ databases">
        <title>First Complete Genome Sequence of a Subdivision 6 Acidobacterium.</title>
        <authorList>
            <person name="Huang S."/>
            <person name="Vieira S."/>
            <person name="Bunk B."/>
            <person name="Riedel T."/>
            <person name="Sproeer C."/>
            <person name="Overmann J."/>
        </authorList>
    </citation>
    <scope>NUCLEOTIDE SEQUENCE [LARGE SCALE GENOMIC DNA]</scope>
    <source>
        <strain evidence="4">DSM 100886 HEG_-6_39</strain>
    </source>
</reference>
<dbReference type="STRING" id="1855912.LuPra_02551"/>
<evidence type="ECO:0000256" key="1">
    <source>
        <dbReference type="ARBA" id="ARBA00006226"/>
    </source>
</evidence>
<evidence type="ECO:0000256" key="2">
    <source>
        <dbReference type="ARBA" id="ARBA00022649"/>
    </source>
</evidence>
<dbReference type="EMBL" id="CP015136">
    <property type="protein sequence ID" value="AMY09336.1"/>
    <property type="molecule type" value="Genomic_DNA"/>
</dbReference>
<sequence>MSQAYRLTAQAEADVAAIADFIAADSIDVALKVVLALEDTFVLVATQPGIGHAREDLTNRPLKFWSVYSYLVVYDPASEPLTVVAVLHGARDVANILKDI</sequence>
<keyword evidence="4" id="KW-1185">Reference proteome</keyword>
<dbReference type="OrthoDB" id="9798046at2"/>
<dbReference type="PANTHER" id="PTHR33755:SF6">
    <property type="entry name" value="PLASMID STABILIZATION SYSTEM PROTEIN"/>
    <property type="match status" value="1"/>
</dbReference>
<dbReference type="Pfam" id="PF05016">
    <property type="entry name" value="ParE_toxin"/>
    <property type="match status" value="1"/>
</dbReference>
<dbReference type="AlphaFoldDB" id="A0A143PLN6"/>
<gene>
    <name evidence="3" type="ORF">LuPra_02551</name>
</gene>
<dbReference type="PANTHER" id="PTHR33755">
    <property type="entry name" value="TOXIN PARE1-RELATED"/>
    <property type="match status" value="1"/>
</dbReference>
<dbReference type="InterPro" id="IPR035093">
    <property type="entry name" value="RelE/ParE_toxin_dom_sf"/>
</dbReference>
<dbReference type="InterPro" id="IPR051803">
    <property type="entry name" value="TA_system_RelE-like_toxin"/>
</dbReference>
<evidence type="ECO:0000313" key="4">
    <source>
        <dbReference type="Proteomes" id="UP000076079"/>
    </source>
</evidence>
<accession>A0A143PLN6</accession>
<dbReference type="Proteomes" id="UP000076079">
    <property type="component" value="Chromosome"/>
</dbReference>
<comment type="similarity">
    <text evidence="1">Belongs to the RelE toxin family.</text>
</comment>
<dbReference type="RefSeq" id="WP_110171093.1">
    <property type="nucleotide sequence ID" value="NZ_CP015136.1"/>
</dbReference>
<protein>
    <submittedName>
        <fullName evidence="3">Plasmid stabilization system protein</fullName>
    </submittedName>
</protein>